<dbReference type="OrthoDB" id="5974538at2759"/>
<evidence type="ECO:0000313" key="3">
    <source>
        <dbReference type="Proteomes" id="UP001152795"/>
    </source>
</evidence>
<dbReference type="AlphaFoldDB" id="A0A6S7J362"/>
<gene>
    <name evidence="2" type="ORF">PACLA_8A032903</name>
</gene>
<organism evidence="2 3">
    <name type="scientific">Paramuricea clavata</name>
    <name type="common">Red gorgonian</name>
    <name type="synonym">Violescent sea-whip</name>
    <dbReference type="NCBI Taxonomy" id="317549"/>
    <lineage>
        <taxon>Eukaryota</taxon>
        <taxon>Metazoa</taxon>
        <taxon>Cnidaria</taxon>
        <taxon>Anthozoa</taxon>
        <taxon>Octocorallia</taxon>
        <taxon>Malacalcyonacea</taxon>
        <taxon>Plexauridae</taxon>
        <taxon>Paramuricea</taxon>
    </lineage>
</organism>
<evidence type="ECO:0000256" key="1">
    <source>
        <dbReference type="SAM" id="MobiDB-lite"/>
    </source>
</evidence>
<feature type="compositionally biased region" description="Low complexity" evidence="1">
    <location>
        <begin position="157"/>
        <end position="181"/>
    </location>
</feature>
<feature type="region of interest" description="Disordered" evidence="1">
    <location>
        <begin position="156"/>
        <end position="197"/>
    </location>
</feature>
<feature type="compositionally biased region" description="Polar residues" evidence="1">
    <location>
        <begin position="182"/>
        <end position="197"/>
    </location>
</feature>
<proteinExistence type="predicted"/>
<dbReference type="Proteomes" id="UP001152795">
    <property type="component" value="Unassembled WGS sequence"/>
</dbReference>
<dbReference type="EMBL" id="CACRXK020013026">
    <property type="protein sequence ID" value="CAB4024424.1"/>
    <property type="molecule type" value="Genomic_DNA"/>
</dbReference>
<protein>
    <submittedName>
        <fullName evidence="2">Uncharacterized protein</fullName>
    </submittedName>
</protein>
<comment type="caution">
    <text evidence="2">The sequence shown here is derived from an EMBL/GenBank/DDBJ whole genome shotgun (WGS) entry which is preliminary data.</text>
</comment>
<sequence length="268" mass="29265">MKNVILFYPGTDGIYRGVPMKRQAVYTVCVILELFVFLAGSTNVEYESGSKIEFVAKRSSEPSTWACHAGCKKFCLPSCKRSCCAAGAQPYHEGMFKDLLNYQDTLPPPPPPPAIPAGMPGPSAAGQCAQGCPQSCAPSCQPQCCAGRQMGAPGMQPNPYQQQQQQQQPYGYPQQGYPQQQTGRNYQTGLASPSSTRYGQSYAQGLAGNAAYHDENDLYNVHIPSAFERLKAMRKPSPRYKPVAKAKPKSKASCLLFLFNLDCILFIP</sequence>
<keyword evidence="3" id="KW-1185">Reference proteome</keyword>
<evidence type="ECO:0000313" key="2">
    <source>
        <dbReference type="EMBL" id="CAB4024424.1"/>
    </source>
</evidence>
<accession>A0A6S7J362</accession>
<reference evidence="2" key="1">
    <citation type="submission" date="2020-04" db="EMBL/GenBank/DDBJ databases">
        <authorList>
            <person name="Alioto T."/>
            <person name="Alioto T."/>
            <person name="Gomez Garrido J."/>
        </authorList>
    </citation>
    <scope>NUCLEOTIDE SEQUENCE</scope>
    <source>
        <strain evidence="2">A484AB</strain>
    </source>
</reference>
<name>A0A6S7J362_PARCT</name>